<dbReference type="InterPro" id="IPR023214">
    <property type="entry name" value="HAD_sf"/>
</dbReference>
<evidence type="ECO:0000256" key="8">
    <source>
        <dbReference type="ARBA" id="ARBA00022801"/>
    </source>
</evidence>
<organism evidence="16">
    <name type="scientific">Candidatus Blochmanniella vafra</name>
    <dbReference type="NCBI Taxonomy" id="251535"/>
    <lineage>
        <taxon>Bacteria</taxon>
        <taxon>Pseudomonadati</taxon>
        <taxon>Pseudomonadota</taxon>
        <taxon>Gammaproteobacteria</taxon>
        <taxon>Enterobacterales</taxon>
        <taxon>Enterobacteriaceae</taxon>
        <taxon>ant endosymbionts</taxon>
        <taxon>Candidatus Blochmanniella</taxon>
    </lineage>
</organism>
<feature type="site" description="Stabilizes the phosphoryl group" evidence="14">
    <location>
        <position position="52"/>
    </location>
</feature>
<feature type="binding site" evidence="15">
    <location>
        <position position="12"/>
    </location>
    <ligand>
        <name>Mg(2+)</name>
        <dbReference type="ChEBI" id="CHEBI:18420"/>
    </ligand>
</feature>
<evidence type="ECO:0000256" key="5">
    <source>
        <dbReference type="ARBA" id="ARBA00004713"/>
    </source>
</evidence>
<dbReference type="NCBIfam" id="TIGR00213">
    <property type="entry name" value="GmhB_yaeD"/>
    <property type="match status" value="1"/>
</dbReference>
<feature type="binding site" evidence="15">
    <location>
        <position position="106"/>
    </location>
    <ligand>
        <name>Zn(2+)</name>
        <dbReference type="ChEBI" id="CHEBI:29105"/>
    </ligand>
</feature>
<feature type="binding site" evidence="15">
    <location>
        <position position="91"/>
    </location>
    <ligand>
        <name>Zn(2+)</name>
        <dbReference type="ChEBI" id="CHEBI:29105"/>
    </ligand>
</feature>
<dbReference type="InterPro" id="IPR004446">
    <property type="entry name" value="Heptose_bisP_phosphatase"/>
</dbReference>
<dbReference type="SUPFAM" id="SSF56784">
    <property type="entry name" value="HAD-like"/>
    <property type="match status" value="1"/>
</dbReference>
<feature type="active site" description="Nucleophile" evidence="13">
    <location>
        <position position="10"/>
    </location>
</feature>
<dbReference type="FunFam" id="3.40.50.1000:FF:000037">
    <property type="entry name" value="D,D-heptose 1,7-bisphosphate phosphatase"/>
    <property type="match status" value="1"/>
</dbReference>
<evidence type="ECO:0000256" key="11">
    <source>
        <dbReference type="ARBA" id="ARBA00061616"/>
    </source>
</evidence>
<dbReference type="OMA" id="FMIGDKE"/>
<keyword evidence="9 15" id="KW-0862">Zinc</keyword>
<dbReference type="GO" id="GO:0034200">
    <property type="term" value="F:D-glycero-beta-D-manno-heptose 1,7-bisphosphate 7-phosphatase activity"/>
    <property type="evidence" value="ECO:0007669"/>
    <property type="project" value="UniProtKB-EC"/>
</dbReference>
<keyword evidence="15" id="KW-0460">Magnesium</keyword>
<feature type="binding site" evidence="15">
    <location>
        <position position="135"/>
    </location>
    <ligand>
        <name>Mg(2+)</name>
        <dbReference type="ChEBI" id="CHEBI:18420"/>
    </ligand>
</feature>
<dbReference type="GO" id="GO:0005737">
    <property type="term" value="C:cytoplasm"/>
    <property type="evidence" value="ECO:0007669"/>
    <property type="project" value="UniProtKB-SubCell"/>
</dbReference>
<feature type="binding site" evidence="15">
    <location>
        <position position="93"/>
    </location>
    <ligand>
        <name>Zn(2+)</name>
        <dbReference type="ChEBI" id="CHEBI:29105"/>
    </ligand>
</feature>
<evidence type="ECO:0000256" key="10">
    <source>
        <dbReference type="ARBA" id="ARBA00023277"/>
    </source>
</evidence>
<dbReference type="UniPathway" id="UPA00356">
    <property type="reaction ID" value="UER00438"/>
</dbReference>
<evidence type="ECO:0000313" key="16">
    <source>
        <dbReference type="EMBL" id="ADA82667.1"/>
    </source>
</evidence>
<evidence type="ECO:0000256" key="3">
    <source>
        <dbReference type="ARBA" id="ARBA00004496"/>
    </source>
</evidence>
<evidence type="ECO:0000256" key="14">
    <source>
        <dbReference type="PIRSR" id="PIRSR004682-3"/>
    </source>
</evidence>
<feature type="binding site" evidence="15">
    <location>
        <position position="10"/>
    </location>
    <ligand>
        <name>Mg(2+)</name>
        <dbReference type="ChEBI" id="CHEBI:18420"/>
    </ligand>
</feature>
<keyword evidence="10 12" id="KW-0119">Carbohydrate metabolism</keyword>
<keyword evidence="8 12" id="KW-0378">Hydrolase</keyword>
<feature type="binding site" evidence="15">
    <location>
        <position position="108"/>
    </location>
    <ligand>
        <name>Zn(2+)</name>
        <dbReference type="ChEBI" id="CHEBI:29105"/>
    </ligand>
</feature>
<dbReference type="NCBIfam" id="TIGR01656">
    <property type="entry name" value="Histidinol-ppas"/>
    <property type="match status" value="1"/>
</dbReference>
<dbReference type="InterPro" id="IPR006549">
    <property type="entry name" value="HAD-SF_hydro_IIIA"/>
</dbReference>
<evidence type="ECO:0000256" key="7">
    <source>
        <dbReference type="ARBA" id="ARBA00022723"/>
    </source>
</evidence>
<dbReference type="InterPro" id="IPR036412">
    <property type="entry name" value="HAD-like_sf"/>
</dbReference>
<feature type="active site" description="Proton donor" evidence="13">
    <location>
        <position position="12"/>
    </location>
</feature>
<keyword evidence="6 12" id="KW-0963">Cytoplasm</keyword>
<evidence type="ECO:0000256" key="13">
    <source>
        <dbReference type="PIRSR" id="PIRSR004682-1"/>
    </source>
</evidence>
<feature type="site" description="Contributes to substrate recognition" evidence="14">
    <location>
        <position position="110"/>
    </location>
</feature>
<dbReference type="AlphaFoldDB" id="D2XN59"/>
<dbReference type="Gene3D" id="3.40.50.1000">
    <property type="entry name" value="HAD superfamily/HAD-like"/>
    <property type="match status" value="1"/>
</dbReference>
<dbReference type="InterPro" id="IPR006543">
    <property type="entry name" value="Histidinol-phos"/>
</dbReference>
<accession>D2XN59</accession>
<comment type="pathway">
    <text evidence="5">Bacterial outer membrane biogenesis; LPS core biosynthesis.</text>
</comment>
<comment type="subcellular location">
    <subcellularLocation>
        <location evidence="3 12">Cytoplasm</location>
    </subcellularLocation>
</comment>
<evidence type="ECO:0000256" key="9">
    <source>
        <dbReference type="ARBA" id="ARBA00022833"/>
    </source>
</evidence>
<dbReference type="NCBIfam" id="NF006506">
    <property type="entry name" value="PRK08942.1"/>
    <property type="match status" value="1"/>
</dbReference>
<evidence type="ECO:0000256" key="2">
    <source>
        <dbReference type="ARBA" id="ARBA00001947"/>
    </source>
</evidence>
<dbReference type="PANTHER" id="PTHR42891">
    <property type="entry name" value="D-GLYCERO-BETA-D-MANNO-HEPTOSE-1,7-BISPHOSPHATE 7-PHOSPHATASE"/>
    <property type="match status" value="1"/>
</dbReference>
<comment type="cofactor">
    <cofactor evidence="15">
        <name>Mg(2+)</name>
        <dbReference type="ChEBI" id="CHEBI:18420"/>
    </cofactor>
</comment>
<dbReference type="NCBIfam" id="TIGR01662">
    <property type="entry name" value="HAD-SF-IIIA"/>
    <property type="match status" value="1"/>
</dbReference>
<evidence type="ECO:0000256" key="15">
    <source>
        <dbReference type="PIRSR" id="PIRSR004682-4"/>
    </source>
</evidence>
<reference evidence="16" key="1">
    <citation type="journal article" date="2010" name="Mol. Biol. Evol.">
        <title>Slip into something more functional: selection maintains ancient frameshifts in homopolymeric sequences.</title>
        <authorList>
            <person name="Wernegreen J.J."/>
            <person name="Kauppinen S.N."/>
            <person name="Degnan P.H."/>
        </authorList>
    </citation>
    <scope>NUCLEOTIDE SEQUENCE</scope>
</reference>
<gene>
    <name evidence="16" type="primary">gmhB</name>
</gene>
<dbReference type="GO" id="GO:0097171">
    <property type="term" value="P:ADP-L-glycero-beta-D-manno-heptose biosynthetic process"/>
    <property type="evidence" value="ECO:0007669"/>
    <property type="project" value="UniProtKB-UniPathway"/>
</dbReference>
<name>D2XN59_9ENTR</name>
<evidence type="ECO:0000256" key="4">
    <source>
        <dbReference type="ARBA" id="ARBA00004708"/>
    </source>
</evidence>
<comment type="similarity">
    <text evidence="11 12">Belongs to the gmhB family.</text>
</comment>
<dbReference type="PANTHER" id="PTHR42891:SF1">
    <property type="entry name" value="D-GLYCERO-BETA-D-MANNO-HEPTOSE-1,7-BISPHOSPHATE 7-PHOSPHATASE"/>
    <property type="match status" value="1"/>
</dbReference>
<feature type="site" description="Contributes to substrate recognition" evidence="14">
    <location>
        <position position="109"/>
    </location>
</feature>
<evidence type="ECO:0000256" key="12">
    <source>
        <dbReference type="PIRNR" id="PIRNR004682"/>
    </source>
</evidence>
<dbReference type="EC" id="3.1.3.-" evidence="12"/>
<dbReference type="GO" id="GO:0046872">
    <property type="term" value="F:metal ion binding"/>
    <property type="evidence" value="ECO:0007669"/>
    <property type="project" value="UniProtKB-KW"/>
</dbReference>
<dbReference type="PIRSF" id="PIRSF004682">
    <property type="entry name" value="GmhB"/>
    <property type="match status" value="1"/>
</dbReference>
<comment type="catalytic activity">
    <reaction evidence="1">
        <text>D-glycero-beta-D-manno-heptose 1,7-bisphosphate + H2O = D-glycero-beta-D-manno-heptose 1-phosphate + phosphate</text>
        <dbReference type="Rhea" id="RHEA:28518"/>
        <dbReference type="ChEBI" id="CHEBI:15377"/>
        <dbReference type="ChEBI" id="CHEBI:43474"/>
        <dbReference type="ChEBI" id="CHEBI:60208"/>
        <dbReference type="ChEBI" id="CHEBI:61593"/>
        <dbReference type="EC" id="3.1.3.82"/>
    </reaction>
</comment>
<proteinExistence type="inferred from homology"/>
<comment type="cofactor">
    <cofactor evidence="2 15">
        <name>Zn(2+)</name>
        <dbReference type="ChEBI" id="CHEBI:29105"/>
    </cofactor>
</comment>
<evidence type="ECO:0000256" key="6">
    <source>
        <dbReference type="ARBA" id="ARBA00022490"/>
    </source>
</evidence>
<dbReference type="GO" id="GO:0005975">
    <property type="term" value="P:carbohydrate metabolic process"/>
    <property type="evidence" value="ECO:0007669"/>
    <property type="project" value="InterPro"/>
</dbReference>
<keyword evidence="7 15" id="KW-0479">Metal-binding</keyword>
<evidence type="ECO:0000256" key="1">
    <source>
        <dbReference type="ARBA" id="ARBA00001226"/>
    </source>
</evidence>
<dbReference type="CDD" id="cd07503">
    <property type="entry name" value="HAD_HisB-N"/>
    <property type="match status" value="1"/>
</dbReference>
<sequence length="194" mass="22628">MNAKSAIFLDRDGTININNNYISQINNFFFIDNVIKTLLELQDMGFILIIVTNQSGIARGFFTEEQFLYLTKWMISYLKSYFIYIDAVYYCPHHVKGKVKKFKQFCCCRKPNPGMLINAKKYFNINMSKSYIIGDSKYDMFAGKSAQVGTTVLIHNKYNTKIIQELEWGSNPDYVIESLEFLPEIIKYHDNNVI</sequence>
<protein>
    <recommendedName>
        <fullName evidence="12">D,D-heptose 1,7-bisphosphate phosphatase</fullName>
        <ecNumber evidence="12">3.1.3.-</ecNumber>
    </recommendedName>
</protein>
<dbReference type="EMBL" id="GU214056">
    <property type="protein sequence ID" value="ADA82667.1"/>
    <property type="molecule type" value="Genomic_DNA"/>
</dbReference>
<comment type="pathway">
    <text evidence="4">Nucleotide-sugar biosynthesis; ADP-L-glycero-beta-D-manno-heptose biosynthesis; ADP-L-glycero-beta-D-manno-heptose from D-glycero-beta-D-manno-heptose 7-phosphate: step 2/4.</text>
</comment>
<dbReference type="Pfam" id="PF13242">
    <property type="entry name" value="Hydrolase_like"/>
    <property type="match status" value="1"/>
</dbReference>